<evidence type="ECO:0000259" key="1">
    <source>
        <dbReference type="Pfam" id="PF20700"/>
    </source>
</evidence>
<dbReference type="Pfam" id="PF20700">
    <property type="entry name" value="Mutator"/>
    <property type="match status" value="1"/>
</dbReference>
<dbReference type="GeneID" id="123037262"/>
<name>A0ABM5J2P8_DRORH</name>
<dbReference type="EnsemblMetazoa" id="XM_044457160.1">
    <property type="protein sequence ID" value="XP_044313095.1"/>
    <property type="gene ID" value="LOC123037262"/>
</dbReference>
<reference evidence="2" key="2">
    <citation type="submission" date="2025-05" db="UniProtKB">
        <authorList>
            <consortium name="EnsemblMetazoa"/>
        </authorList>
    </citation>
    <scope>IDENTIFICATION</scope>
</reference>
<organism evidence="2 3">
    <name type="scientific">Drosophila rhopaloa</name>
    <name type="common">Fruit fly</name>
    <dbReference type="NCBI Taxonomy" id="1041015"/>
    <lineage>
        <taxon>Eukaryota</taxon>
        <taxon>Metazoa</taxon>
        <taxon>Ecdysozoa</taxon>
        <taxon>Arthropoda</taxon>
        <taxon>Hexapoda</taxon>
        <taxon>Insecta</taxon>
        <taxon>Pterygota</taxon>
        <taxon>Neoptera</taxon>
        <taxon>Endopterygota</taxon>
        <taxon>Diptera</taxon>
        <taxon>Brachycera</taxon>
        <taxon>Muscomorpha</taxon>
        <taxon>Ephydroidea</taxon>
        <taxon>Drosophilidae</taxon>
        <taxon>Drosophila</taxon>
        <taxon>Sophophora</taxon>
    </lineage>
</organism>
<dbReference type="InterPro" id="IPR049012">
    <property type="entry name" value="Mutator_transp_dom"/>
</dbReference>
<evidence type="ECO:0000313" key="2">
    <source>
        <dbReference type="EnsemblMetazoa" id="XP_044313095.1"/>
    </source>
</evidence>
<keyword evidence="3" id="KW-1185">Reference proteome</keyword>
<dbReference type="RefSeq" id="XP_044313095.1">
    <property type="nucleotide sequence ID" value="XM_044457160.1"/>
</dbReference>
<proteinExistence type="predicted"/>
<accession>A0ABM5J2P8</accession>
<dbReference type="Proteomes" id="UP001652680">
    <property type="component" value="Unassembled WGS sequence"/>
</dbReference>
<protein>
    <recommendedName>
        <fullName evidence="1">Mutator-like transposase domain-containing protein</fullName>
    </recommendedName>
</protein>
<evidence type="ECO:0000313" key="3">
    <source>
        <dbReference type="Proteomes" id="UP001652680"/>
    </source>
</evidence>
<reference evidence="3" key="1">
    <citation type="journal article" date="2021" name="Elife">
        <title>Highly contiguous assemblies of 101 drosophilid genomes.</title>
        <authorList>
            <person name="Kim B.Y."/>
            <person name="Wang J.R."/>
            <person name="Miller D.E."/>
            <person name="Barmina O."/>
            <person name="Delaney E."/>
            <person name="Thompson A."/>
            <person name="Comeault A.A."/>
            <person name="Peede D."/>
            <person name="D'Agostino E.R."/>
            <person name="Pelaez J."/>
            <person name="Aguilar J.M."/>
            <person name="Haji D."/>
            <person name="Matsunaga T."/>
            <person name="Armstrong E.E."/>
            <person name="Zych M."/>
            <person name="Ogawa Y."/>
            <person name="Stamenkovic-Radak M."/>
            <person name="Jelic M."/>
            <person name="Veselinovic M.S."/>
            <person name="Tanaskovic M."/>
            <person name="Eric P."/>
            <person name="Gao J.J."/>
            <person name="Katoh T.K."/>
            <person name="Toda M.J."/>
            <person name="Watabe H."/>
            <person name="Watada M."/>
            <person name="Davis J.S."/>
            <person name="Moyle L.C."/>
            <person name="Manoli G."/>
            <person name="Bertolini E."/>
            <person name="Kostal V."/>
            <person name="Hawley R.S."/>
            <person name="Takahashi A."/>
            <person name="Jones C.D."/>
            <person name="Price D.K."/>
            <person name="Whiteman N."/>
            <person name="Kopp A."/>
            <person name="Matute D.R."/>
            <person name="Petrov D.A."/>
        </authorList>
    </citation>
    <scope>NUCLEOTIDE SEQUENCE [LARGE SCALE GENOMIC DNA]</scope>
</reference>
<feature type="domain" description="Mutator-like transposase" evidence="1">
    <location>
        <begin position="15"/>
        <end position="91"/>
    </location>
</feature>
<sequence length="257" mass="28858">MVTRLRNCVKTNVETVKKNGKNRKKKSLGGRGKLTGKMIDKLTVYYGLAIRRNCHSVENMRNSIWATYYHYCSTDKNPKHENCPTGPESWCSWQRAAAANELSSFKHDYQTFTEDVAKALHLIYTDLSKKELLERCLGGFTQNNNESYNQLIWKISPKIIPSGSKIVEMATCVAAGVFNEGASSLLYFMNATGISLGPNADSYAEREDSLRVSIADRRSQESTREGRMARRQHQIEVLEGAEGEEATLYGPGIDDSI</sequence>